<evidence type="ECO:0000256" key="2">
    <source>
        <dbReference type="ARBA" id="ARBA00022679"/>
    </source>
</evidence>
<dbReference type="EMBL" id="BOOW01000009">
    <property type="protein sequence ID" value="GII91464.1"/>
    <property type="molecule type" value="Genomic_DNA"/>
</dbReference>
<evidence type="ECO:0000259" key="4">
    <source>
        <dbReference type="Pfam" id="PF13439"/>
    </source>
</evidence>
<evidence type="ECO:0000313" key="6">
    <source>
        <dbReference type="Proteomes" id="UP000606172"/>
    </source>
</evidence>
<proteinExistence type="predicted"/>
<dbReference type="AlphaFoldDB" id="A0A919RGM9"/>
<name>A0A919RGM9_9ACTN</name>
<comment type="caution">
    <text evidence="5">The sequence shown here is derived from an EMBL/GenBank/DDBJ whole genome shotgun (WGS) entry which is preliminary data.</text>
</comment>
<dbReference type="GO" id="GO:1901137">
    <property type="term" value="P:carbohydrate derivative biosynthetic process"/>
    <property type="evidence" value="ECO:0007669"/>
    <property type="project" value="UniProtKB-ARBA"/>
</dbReference>
<reference evidence="5" key="1">
    <citation type="submission" date="2021-01" db="EMBL/GenBank/DDBJ databases">
        <title>Whole genome shotgun sequence of Sinosporangium siamense NBRC 109515.</title>
        <authorList>
            <person name="Komaki H."/>
            <person name="Tamura T."/>
        </authorList>
    </citation>
    <scope>NUCLEOTIDE SEQUENCE</scope>
    <source>
        <strain evidence="5">NBRC 109515</strain>
    </source>
</reference>
<dbReference type="Gene3D" id="3.40.50.2000">
    <property type="entry name" value="Glycogen Phosphorylase B"/>
    <property type="match status" value="2"/>
</dbReference>
<dbReference type="Pfam" id="PF13692">
    <property type="entry name" value="Glyco_trans_1_4"/>
    <property type="match status" value="1"/>
</dbReference>
<dbReference type="Pfam" id="PF13439">
    <property type="entry name" value="Glyco_transf_4"/>
    <property type="match status" value="1"/>
</dbReference>
<feature type="domain" description="Glycosyltransferase subfamily 4-like N-terminal" evidence="4">
    <location>
        <begin position="82"/>
        <end position="250"/>
    </location>
</feature>
<organism evidence="5 6">
    <name type="scientific">Sinosporangium siamense</name>
    <dbReference type="NCBI Taxonomy" id="1367973"/>
    <lineage>
        <taxon>Bacteria</taxon>
        <taxon>Bacillati</taxon>
        <taxon>Actinomycetota</taxon>
        <taxon>Actinomycetes</taxon>
        <taxon>Streptosporangiales</taxon>
        <taxon>Streptosporangiaceae</taxon>
        <taxon>Sinosporangium</taxon>
    </lineage>
</organism>
<keyword evidence="2" id="KW-0808">Transferase</keyword>
<dbReference type="Proteomes" id="UP000606172">
    <property type="component" value="Unassembled WGS sequence"/>
</dbReference>
<feature type="region of interest" description="Disordered" evidence="3">
    <location>
        <begin position="1"/>
        <end position="33"/>
    </location>
</feature>
<dbReference type="GO" id="GO:0016757">
    <property type="term" value="F:glycosyltransferase activity"/>
    <property type="evidence" value="ECO:0007669"/>
    <property type="project" value="UniProtKB-KW"/>
</dbReference>
<protein>
    <recommendedName>
        <fullName evidence="4">Glycosyltransferase subfamily 4-like N-terminal domain-containing protein</fullName>
    </recommendedName>
</protein>
<dbReference type="InterPro" id="IPR028098">
    <property type="entry name" value="Glyco_trans_4-like_N"/>
</dbReference>
<dbReference type="PANTHER" id="PTHR45947:SF3">
    <property type="entry name" value="SULFOQUINOVOSYL TRANSFERASE SQD2"/>
    <property type="match status" value="1"/>
</dbReference>
<dbReference type="SUPFAM" id="SSF53756">
    <property type="entry name" value="UDP-Glycosyltransferase/glycogen phosphorylase"/>
    <property type="match status" value="1"/>
</dbReference>
<dbReference type="PANTHER" id="PTHR45947">
    <property type="entry name" value="SULFOQUINOVOSYL TRANSFERASE SQD2"/>
    <property type="match status" value="1"/>
</dbReference>
<dbReference type="InterPro" id="IPR050194">
    <property type="entry name" value="Glycosyltransferase_grp1"/>
</dbReference>
<sequence>MVISLAEAPAIDRDGPRDGQADPTLDTAGTPTAAASARGALAPAPAAITFIPPQGSPLADPVVTTRRRRVLIAADTYPPDENGTAHVVHRLAAGLSARGNEVHVVCQSADGRSRVEMMDGVVVYRLKSAPAPVGKRVALPVRLDRLVAGLAPDVVHVHGHLVVGRAAIAAARRRNVPVVATNHVIPDPVLHTALPAGGLRTRLRSLMWQDLARVFDRADVITTPASGVQGVLPGRAFGRWVETVSPGVDLMRFRPRLEPRAWARNRFGLPDRDTVLFVGRLHEDKRVDELIRALPYLLKETDAQLAIVGSGRRRGALERLAERLGLGDRVHLLGFVPERSMPQVYATANVFAMPGSSGLRTSATLEAMASGLPVVAADLPALSHLVHDGENGHLYAPGDVRVLGRHLANLLDAPDALEALGQRSFELAAGYGEHVTLSRFEEIYAEVDR</sequence>
<keyword evidence="1" id="KW-0328">Glycosyltransferase</keyword>
<keyword evidence="6" id="KW-1185">Reference proteome</keyword>
<feature type="compositionally biased region" description="Basic and acidic residues" evidence="3">
    <location>
        <begin position="10"/>
        <end position="20"/>
    </location>
</feature>
<gene>
    <name evidence="5" type="ORF">Ssi02_16950</name>
</gene>
<dbReference type="RefSeq" id="WP_204022892.1">
    <property type="nucleotide sequence ID" value="NZ_BOOW01000009.1"/>
</dbReference>
<accession>A0A919RGM9</accession>
<evidence type="ECO:0000256" key="3">
    <source>
        <dbReference type="SAM" id="MobiDB-lite"/>
    </source>
</evidence>
<evidence type="ECO:0000313" key="5">
    <source>
        <dbReference type="EMBL" id="GII91464.1"/>
    </source>
</evidence>
<evidence type="ECO:0000256" key="1">
    <source>
        <dbReference type="ARBA" id="ARBA00022676"/>
    </source>
</evidence>